<dbReference type="Gene3D" id="3.30.470.20">
    <property type="entry name" value="ATP-grasp fold, B domain"/>
    <property type="match status" value="1"/>
</dbReference>
<organism evidence="1 2">
    <name type="scientific">Discina gigas</name>
    <dbReference type="NCBI Taxonomy" id="1032678"/>
    <lineage>
        <taxon>Eukaryota</taxon>
        <taxon>Fungi</taxon>
        <taxon>Dikarya</taxon>
        <taxon>Ascomycota</taxon>
        <taxon>Pezizomycotina</taxon>
        <taxon>Pezizomycetes</taxon>
        <taxon>Pezizales</taxon>
        <taxon>Discinaceae</taxon>
        <taxon>Discina</taxon>
    </lineage>
</organism>
<sequence>MTKGLFLARAFYLAGHKVIGLDFKQRCIPSSGRYSRALSKHYAIQTPSSDEEYVEKLKEIIQEEKIDLWVCVSGVATTMKDAKAKRKIESETCKVFQLEPEICGILDDKHRFIEKTKEIRLMAPATKLVKSHDEALAFLDKKEPNQYILKSVQLDDTSRADMTLYPRETLQETTTIISGLRITDDKPWIFQEFVEGKEYCTHAVVVRGRVKAFVVCPSSELLMHYRALPADSKHSRKILEFTERYASGLKERNLTGQPSGPEDGEGITGQLSFDFIVKEINGKLQLYPIECNPRTHTAVVLFNTDAQRLAGCYLSLLDDPEAPPLDVYIPDSTSGFYWIGHDIVTLLFLPLLNISDFSSFYHNLKELIEHVLHWKEATFEVWDPVPFLILYHVYWPRLFLRSILKWEKWSRINVSTTKMFKCS</sequence>
<dbReference type="SUPFAM" id="SSF56059">
    <property type="entry name" value="Glutathione synthetase ATP-binding domain-like"/>
    <property type="match status" value="1"/>
</dbReference>
<comment type="caution">
    <text evidence="1">The sequence shown here is derived from an EMBL/GenBank/DDBJ whole genome shotgun (WGS) entry which is preliminary data.</text>
</comment>
<name>A0ABR3GY63_9PEZI</name>
<evidence type="ECO:0008006" key="3">
    <source>
        <dbReference type="Google" id="ProtNLM"/>
    </source>
</evidence>
<dbReference type="Gene3D" id="3.40.50.20">
    <property type="match status" value="1"/>
</dbReference>
<evidence type="ECO:0000313" key="2">
    <source>
        <dbReference type="Proteomes" id="UP001447188"/>
    </source>
</evidence>
<accession>A0ABR3GY63</accession>
<proteinExistence type="predicted"/>
<dbReference type="Proteomes" id="UP001447188">
    <property type="component" value="Unassembled WGS sequence"/>
</dbReference>
<evidence type="ECO:0000313" key="1">
    <source>
        <dbReference type="EMBL" id="KAL0640647.1"/>
    </source>
</evidence>
<reference evidence="1 2" key="1">
    <citation type="submission" date="2024-02" db="EMBL/GenBank/DDBJ databases">
        <title>Discinaceae phylogenomics.</title>
        <authorList>
            <person name="Dirks A.C."/>
            <person name="James T.Y."/>
        </authorList>
    </citation>
    <scope>NUCLEOTIDE SEQUENCE [LARGE SCALE GENOMIC DNA]</scope>
    <source>
        <strain evidence="1 2">ACD0624</strain>
    </source>
</reference>
<keyword evidence="2" id="KW-1185">Reference proteome</keyword>
<gene>
    <name evidence="1" type="ORF">Q9L58_000317</name>
</gene>
<protein>
    <recommendedName>
        <fullName evidence="3">ATP-grasp domain-containing protein</fullName>
    </recommendedName>
</protein>
<dbReference type="EMBL" id="JBBBZM010000002">
    <property type="protein sequence ID" value="KAL0640647.1"/>
    <property type="molecule type" value="Genomic_DNA"/>
</dbReference>